<reference evidence="2 3" key="1">
    <citation type="submission" date="2020-08" db="EMBL/GenBank/DDBJ databases">
        <title>Croceimicrobium hydrocarbonivorans gen. nov., sp. nov., a novel marine bacterium isolated from a bacterial consortium that degrades polyethylene terephthalate.</title>
        <authorList>
            <person name="Liu R."/>
        </authorList>
    </citation>
    <scope>NUCLEOTIDE SEQUENCE [LARGE SCALE GENOMIC DNA]</scope>
    <source>
        <strain evidence="2 3">A20-9</strain>
    </source>
</reference>
<feature type="signal peptide" evidence="1">
    <location>
        <begin position="1"/>
        <end position="19"/>
    </location>
</feature>
<evidence type="ECO:0000313" key="3">
    <source>
        <dbReference type="Proteomes" id="UP000516305"/>
    </source>
</evidence>
<dbReference type="RefSeq" id="WP_210758948.1">
    <property type="nucleotide sequence ID" value="NZ_CP060139.1"/>
</dbReference>
<evidence type="ECO:0000313" key="2">
    <source>
        <dbReference type="EMBL" id="QNR24421.1"/>
    </source>
</evidence>
<protein>
    <recommendedName>
        <fullName evidence="4">MetA-pathway of phenol degradation</fullName>
    </recommendedName>
</protein>
<gene>
    <name evidence="2" type="ORF">H4K34_00860</name>
</gene>
<accession>A0A7H0VFC3</accession>
<dbReference type="KEGG" id="chyd:H4K34_00860"/>
<dbReference type="Proteomes" id="UP000516305">
    <property type="component" value="Chromosome"/>
</dbReference>
<keyword evidence="3" id="KW-1185">Reference proteome</keyword>
<name>A0A7H0VFC3_9FLAO</name>
<organism evidence="2 3">
    <name type="scientific">Croceimicrobium hydrocarbonivorans</name>
    <dbReference type="NCBI Taxonomy" id="2761580"/>
    <lineage>
        <taxon>Bacteria</taxon>
        <taxon>Pseudomonadati</taxon>
        <taxon>Bacteroidota</taxon>
        <taxon>Flavobacteriia</taxon>
        <taxon>Flavobacteriales</taxon>
        <taxon>Owenweeksiaceae</taxon>
        <taxon>Croceimicrobium</taxon>
    </lineage>
</organism>
<feature type="chain" id="PRO_5028883589" description="MetA-pathway of phenol degradation" evidence="1">
    <location>
        <begin position="20"/>
        <end position="248"/>
    </location>
</feature>
<proteinExistence type="predicted"/>
<evidence type="ECO:0008006" key="4">
    <source>
        <dbReference type="Google" id="ProtNLM"/>
    </source>
</evidence>
<keyword evidence="1" id="KW-0732">Signal</keyword>
<dbReference type="AlphaFoldDB" id="A0A7H0VFC3"/>
<sequence>MRKWKIALGFILFSFSLQAQQDFSSDRPGQTFSAAVLPKWGLQAQQGLEWRDFYDRQGEDQIVVNQRILSSNTAIRLGLGHQIEVGLAYQMNGINNPTFDDGYRWEGQDPNLMLRFGLPGNGTSFQWAFIVQSSFSNLDYRLSAALNQGPWSVSGNLGFYHDEFIDYTAQWTVLLAYSKEYYSVFAEVYGLSLNSANRDYLAFDAGFSFKLSPRFQWELFAGNQVGVGPAVGLFSNYFVNTGFSWRIR</sequence>
<dbReference type="EMBL" id="CP060139">
    <property type="protein sequence ID" value="QNR24421.1"/>
    <property type="molecule type" value="Genomic_DNA"/>
</dbReference>
<evidence type="ECO:0000256" key="1">
    <source>
        <dbReference type="SAM" id="SignalP"/>
    </source>
</evidence>